<dbReference type="PANTHER" id="PTHR43884:SF25">
    <property type="entry name" value="ACYL-COA DEHYDROGENASE YDBM-RELATED"/>
    <property type="match status" value="1"/>
</dbReference>
<dbReference type="InterPro" id="IPR036250">
    <property type="entry name" value="AcylCo_DH-like_C"/>
</dbReference>
<dbReference type="Proteomes" id="UP000008838">
    <property type="component" value="Chromosome"/>
</dbReference>
<protein>
    <submittedName>
        <fullName evidence="4">Putative acyl-CoA dehydrogenase</fullName>
        <ecNumber evidence="4">1.3.99.-</ecNumber>
    </submittedName>
</protein>
<dbReference type="eggNOG" id="COG1960">
    <property type="taxonomic scope" value="Bacteria"/>
</dbReference>
<dbReference type="RefSeq" id="WP_012398464.1">
    <property type="nucleotide sequence ID" value="NC_010617.1"/>
</dbReference>
<evidence type="ECO:0000256" key="1">
    <source>
        <dbReference type="ARBA" id="ARBA00023002"/>
    </source>
</evidence>
<reference evidence="4 5" key="1">
    <citation type="journal article" date="2008" name="J. Bacteriol.">
        <title>Complete genome sequence of the soil actinomycete Kocuria rhizophila.</title>
        <authorList>
            <person name="Takarada H."/>
            <person name="Sekine M."/>
            <person name="Kosugi H."/>
            <person name="Matsuo Y."/>
            <person name="Fujisawa T."/>
            <person name="Omata S."/>
            <person name="Kishi E."/>
            <person name="Shimizu A."/>
            <person name="Tsukatani N."/>
            <person name="Tanikawa S."/>
            <person name="Fujita N."/>
            <person name="Harayama S."/>
        </authorList>
    </citation>
    <scope>NUCLEOTIDE SEQUENCE [LARGE SCALE GENOMIC DNA]</scope>
    <source>
        <strain evidence="5">ATCC 9341 / DSM 348 / NBRC 103217 / DC2201</strain>
    </source>
</reference>
<dbReference type="InterPro" id="IPR037069">
    <property type="entry name" value="AcylCoA_DH/ox_N_sf"/>
</dbReference>
<dbReference type="InterPro" id="IPR009100">
    <property type="entry name" value="AcylCoA_DH/oxidase_NM_dom_sf"/>
</dbReference>
<keyword evidence="1 4" id="KW-0560">Oxidoreductase</keyword>
<dbReference type="InterPro" id="IPR013107">
    <property type="entry name" value="Acyl-CoA_DH_C"/>
</dbReference>
<feature type="domain" description="Acyl-CoA dehydrogenase C-terminal" evidence="3">
    <location>
        <begin position="259"/>
        <end position="387"/>
    </location>
</feature>
<gene>
    <name evidence="4" type="ordered locus">KRH_13960</name>
</gene>
<evidence type="ECO:0000259" key="2">
    <source>
        <dbReference type="Pfam" id="PF02771"/>
    </source>
</evidence>
<dbReference type="SUPFAM" id="SSF56645">
    <property type="entry name" value="Acyl-CoA dehydrogenase NM domain-like"/>
    <property type="match status" value="1"/>
</dbReference>
<dbReference type="EMBL" id="AP009152">
    <property type="protein sequence ID" value="BAG29743.1"/>
    <property type="molecule type" value="Genomic_DNA"/>
</dbReference>
<proteinExistence type="predicted"/>
<dbReference type="Pfam" id="PF02771">
    <property type="entry name" value="Acyl-CoA_dh_N"/>
    <property type="match status" value="1"/>
</dbReference>
<dbReference type="Pfam" id="PF08028">
    <property type="entry name" value="Acyl-CoA_dh_2"/>
    <property type="match status" value="1"/>
</dbReference>
<dbReference type="GO" id="GO:0050660">
    <property type="term" value="F:flavin adenine dinucleotide binding"/>
    <property type="evidence" value="ECO:0007669"/>
    <property type="project" value="InterPro"/>
</dbReference>
<dbReference type="InterPro" id="IPR013786">
    <property type="entry name" value="AcylCoA_DH/ox_N"/>
</dbReference>
<evidence type="ECO:0000259" key="3">
    <source>
        <dbReference type="Pfam" id="PF08028"/>
    </source>
</evidence>
<evidence type="ECO:0000313" key="4">
    <source>
        <dbReference type="EMBL" id="BAG29743.1"/>
    </source>
</evidence>
<organism evidence="4 5">
    <name type="scientific">Kocuria rhizophila (strain ATCC 9341 / DSM 348 / NBRC 103217 / DC2201)</name>
    <dbReference type="NCBI Taxonomy" id="378753"/>
    <lineage>
        <taxon>Bacteria</taxon>
        <taxon>Bacillati</taxon>
        <taxon>Actinomycetota</taxon>
        <taxon>Actinomycetes</taxon>
        <taxon>Micrococcales</taxon>
        <taxon>Micrococcaceae</taxon>
        <taxon>Kocuria</taxon>
    </lineage>
</organism>
<dbReference type="GO" id="GO:0003995">
    <property type="term" value="F:acyl-CoA dehydrogenase activity"/>
    <property type="evidence" value="ECO:0007669"/>
    <property type="project" value="TreeGrafter"/>
</dbReference>
<keyword evidence="5" id="KW-1185">Reference proteome</keyword>
<dbReference type="Gene3D" id="1.20.140.10">
    <property type="entry name" value="Butyryl-CoA Dehydrogenase, subunit A, domain 3"/>
    <property type="match status" value="1"/>
</dbReference>
<dbReference type="KEGG" id="krh:KRH_13960"/>
<sequence length="408" mass="44335">MDREMDPVTELLPEELLREIRARAADVDRENRFCDEDFEALRERGYLRMLVPRQFGGLGFTLEQAARAQRRLATAAPATALGINMHHVIVGIGHTLHLRGDERAHRIFEDAVAGEVFAFGISEAGNDSVLFDATTRAEPADGGWSLHGTKIFTSLSPRWTRLLVHARTEAAQAPGAGADGDDDAARLVVGFLTRADHTTAVPGVETRQDWDALGMRASQSCTTVLNGSLLRERDVLTTTPVGPNPDPVVWGIFGCFELLLAAVYTGIADRAIEVAVEITTTRRSLAKGAAYSQDPDIRRHVARAGVLRDGVELQLRQLCADVDALGSASEVDHGPRWFILFSGVKHRATEAAREIVDLALRSSGGSQYRRGSELERLYRDVLAGMYHPSDEESVHAATATSLLGPVGG</sequence>
<dbReference type="PIRSF" id="PIRSF016578">
    <property type="entry name" value="HsaA"/>
    <property type="match status" value="1"/>
</dbReference>
<dbReference type="Gene3D" id="2.40.110.10">
    <property type="entry name" value="Butyryl-CoA Dehydrogenase, subunit A, domain 2"/>
    <property type="match status" value="1"/>
</dbReference>
<dbReference type="Gene3D" id="1.10.540.10">
    <property type="entry name" value="Acyl-CoA dehydrogenase/oxidase, N-terminal domain"/>
    <property type="match status" value="1"/>
</dbReference>
<dbReference type="PANTHER" id="PTHR43884">
    <property type="entry name" value="ACYL-COA DEHYDROGENASE"/>
    <property type="match status" value="1"/>
</dbReference>
<accession>B2GIQ0</accession>
<dbReference type="EC" id="1.3.99.-" evidence="4"/>
<dbReference type="OrthoDB" id="3404950at2"/>
<dbReference type="InterPro" id="IPR046373">
    <property type="entry name" value="Acyl-CoA_Oxase/DH_mid-dom_sf"/>
</dbReference>
<evidence type="ECO:0000313" key="5">
    <source>
        <dbReference type="Proteomes" id="UP000008838"/>
    </source>
</evidence>
<feature type="domain" description="Acyl-CoA dehydrogenase/oxidase N-terminal" evidence="2">
    <location>
        <begin position="18"/>
        <end position="102"/>
    </location>
</feature>
<dbReference type="SUPFAM" id="SSF47203">
    <property type="entry name" value="Acyl-CoA dehydrogenase C-terminal domain-like"/>
    <property type="match status" value="1"/>
</dbReference>
<dbReference type="HOGENOM" id="CLU_018204_3_2_11"/>
<name>B2GIQ0_KOCRD</name>
<dbReference type="STRING" id="378753.KRH_13960"/>
<dbReference type="AlphaFoldDB" id="B2GIQ0"/>